<dbReference type="InterPro" id="IPR036736">
    <property type="entry name" value="ACP-like_sf"/>
</dbReference>
<dbReference type="Gene3D" id="3.40.50.1820">
    <property type="entry name" value="alpha/beta hydrolase"/>
    <property type="match status" value="1"/>
</dbReference>
<dbReference type="SUPFAM" id="SSF53328">
    <property type="entry name" value="Formyltransferase"/>
    <property type="match status" value="1"/>
</dbReference>
<dbReference type="InterPro" id="IPR010071">
    <property type="entry name" value="AA_adenyl_dom"/>
</dbReference>
<dbReference type="InterPro" id="IPR001242">
    <property type="entry name" value="Condensation_dom"/>
</dbReference>
<dbReference type="Proteomes" id="UP001221411">
    <property type="component" value="Unassembled WGS sequence"/>
</dbReference>
<dbReference type="Gene3D" id="3.30.559.30">
    <property type="entry name" value="Nonribosomal peptide synthetase, condensation domain"/>
    <property type="match status" value="2"/>
</dbReference>
<evidence type="ECO:0000256" key="6">
    <source>
        <dbReference type="SAM" id="MobiDB-lite"/>
    </source>
</evidence>
<dbReference type="InterPro" id="IPR000873">
    <property type="entry name" value="AMP-dep_synth/lig_dom"/>
</dbReference>
<dbReference type="InterPro" id="IPR002376">
    <property type="entry name" value="Formyl_transf_N"/>
</dbReference>
<keyword evidence="9" id="KW-1185">Reference proteome</keyword>
<gene>
    <name evidence="8" type="ORF">POL67_26610</name>
</gene>
<dbReference type="SUPFAM" id="SSF56801">
    <property type="entry name" value="Acetyl-CoA synthetase-like"/>
    <property type="match status" value="2"/>
</dbReference>
<dbReference type="InterPro" id="IPR020806">
    <property type="entry name" value="PKS_PP-bd"/>
</dbReference>
<dbReference type="Pfam" id="PF02911">
    <property type="entry name" value="Formyl_trans_C"/>
    <property type="match status" value="1"/>
</dbReference>
<name>A0ABT5ESY4_9BACT</name>
<dbReference type="InterPro" id="IPR036477">
    <property type="entry name" value="Formyl_transf_N_sf"/>
</dbReference>
<dbReference type="Pfam" id="PF00501">
    <property type="entry name" value="AMP-binding"/>
    <property type="match status" value="2"/>
</dbReference>
<dbReference type="InterPro" id="IPR023213">
    <property type="entry name" value="CAT-like_dom_sf"/>
</dbReference>
<dbReference type="PANTHER" id="PTHR45527:SF1">
    <property type="entry name" value="FATTY ACID SYNTHASE"/>
    <property type="match status" value="1"/>
</dbReference>
<dbReference type="NCBIfam" id="TIGR01733">
    <property type="entry name" value="AA-adenyl-dom"/>
    <property type="match status" value="2"/>
</dbReference>
<dbReference type="Gene3D" id="3.30.300.30">
    <property type="match status" value="2"/>
</dbReference>
<dbReference type="Pfam" id="PF00551">
    <property type="entry name" value="Formyl_trans_N"/>
    <property type="match status" value="1"/>
</dbReference>
<dbReference type="InterPro" id="IPR005793">
    <property type="entry name" value="Formyl_trans_C"/>
</dbReference>
<dbReference type="RefSeq" id="WP_271921966.1">
    <property type="nucleotide sequence ID" value="NZ_JAQNDO010000001.1"/>
</dbReference>
<dbReference type="Pfam" id="PF00668">
    <property type="entry name" value="Condensation"/>
    <property type="match status" value="1"/>
</dbReference>
<dbReference type="SUPFAM" id="SSF47336">
    <property type="entry name" value="ACP-like"/>
    <property type="match status" value="2"/>
</dbReference>
<evidence type="ECO:0000256" key="5">
    <source>
        <dbReference type="ARBA" id="ARBA00022598"/>
    </source>
</evidence>
<comment type="caution">
    <text evidence="8">The sequence shown here is derived from an EMBL/GenBank/DDBJ whole genome shotgun (WGS) entry which is preliminary data.</text>
</comment>
<keyword evidence="5" id="KW-0436">Ligase</keyword>
<dbReference type="PROSITE" id="PS50075">
    <property type="entry name" value="CARRIER"/>
    <property type="match status" value="2"/>
</dbReference>
<dbReference type="Gene3D" id="2.30.38.10">
    <property type="entry name" value="Luciferase, Domain 3"/>
    <property type="match status" value="2"/>
</dbReference>
<comment type="cofactor">
    <cofactor evidence="1">
        <name>pantetheine 4'-phosphate</name>
        <dbReference type="ChEBI" id="CHEBI:47942"/>
    </cofactor>
</comment>
<dbReference type="InterPro" id="IPR009081">
    <property type="entry name" value="PP-bd_ACP"/>
</dbReference>
<feature type="domain" description="Carrier" evidence="7">
    <location>
        <begin position="2142"/>
        <end position="2216"/>
    </location>
</feature>
<comment type="pathway">
    <text evidence="2">Siderophore biosynthesis.</text>
</comment>
<dbReference type="SUPFAM" id="SSF53474">
    <property type="entry name" value="alpha/beta-Hydrolases"/>
    <property type="match status" value="1"/>
</dbReference>
<dbReference type="Gene3D" id="3.30.559.10">
    <property type="entry name" value="Chloramphenicol acetyltransferase-like domain"/>
    <property type="match status" value="1"/>
</dbReference>
<evidence type="ECO:0000313" key="8">
    <source>
        <dbReference type="EMBL" id="MDC0744932.1"/>
    </source>
</evidence>
<dbReference type="InterPro" id="IPR001031">
    <property type="entry name" value="Thioesterase"/>
</dbReference>
<evidence type="ECO:0000259" key="7">
    <source>
        <dbReference type="PROSITE" id="PS50075"/>
    </source>
</evidence>
<evidence type="ECO:0000313" key="9">
    <source>
        <dbReference type="Proteomes" id="UP001221411"/>
    </source>
</evidence>
<feature type="domain" description="Carrier" evidence="7">
    <location>
        <begin position="1074"/>
        <end position="1149"/>
    </location>
</feature>
<feature type="region of interest" description="Disordered" evidence="6">
    <location>
        <begin position="1145"/>
        <end position="1165"/>
    </location>
</feature>
<sequence length="2477" mass="274255">MDQIIHDRSCVLMGVDTLLLEFGKRLLARGWTIRSVITPEPRLLRQAREHGLTVHENPEAMAGAAPFGWLFSIVDPAVLSPETLALPKQGAINFHDSPLPRYAGAHATAWALMDRVEEHGVTWHSMSADIGASEILVQRRFGIRQQETSHTLNLRCFEEALAGFDLLLDAIERNALDPRPQKGEGSHYGEYRRPAAACILDWKRPAVELEAMVRALDFGPYHPNALGSPMLVLGGQVVVVARAHAVSGAAEGSPGQITGIREDSITLATGEGQLVIEGLATRNGEALSISDAIDKLGLVLGMCCDNLAPETARRLDELNEVMARSEPFWANRLVALVRPELPHLRIATPSGVTNRSEVGIPEAFCQSFADALGNALFAAIAAFFSVLCDCDHYHLALQDTDLRQQTCGLEAWVSSHVPVEIVLGEGSFLDLVATLNEERHRLRTRGTWLHDAMGRHPMLRGRPELVGRALPIGVEQWNGPDDGPLAAGSALTVAMDLGNRTCVLGYDTTRFDPEHITDLQQRLTRFLERIARAPDAPLVSFDLLSDAERQLLLYTWNDTAASHRADTSIYHLFSEQAARTPIAIAVADKDTEISYAELEHRSNQLAEHLRAKGVEREDRVGVCMERGVDVVVTLLGVLKTGGAYVPIDPRSPKQRTHFFLEDARVKVLLTQAHLVPQLPPHEAELVCIDTEWPTIAQLSTEAPAADPRPESLACVIYTSGSTGRPNGVMVEHRNLLNLFFAMDRSIEHDPPGNSLAVANLSFDASILEIFWPLTHGLRVTLVDDAMSLLQPAQVERCLAPHHAVTHMLGIPSLLRILCADANARRILGSLEQLWVGGEAFSRALAQELSALCTGRVTNLYGPTETTVGVTMHDVIGVPESIPIGRPISNTRCYVLDRHRRPVPVGVPGELYIGGASVSRGYHDRRDLTAERFLDDPFRAGERIYRTGDKVRHRPDGALDFLGRIDHQVKLRGNRIELEEVERALERHAIVQEAAASIREIAGDPHLVAWVTAAPGHNPDPVELRRVLREHLPPIMVPSQIVVLEAMPLTPNGKIDRKNLPTPAHVGGPGQAYVAPSDELQSKLAVLWADILGIDRVGVEDSFFDLGGDSLKAIRLARHIGEAFGIDLSTSTLLMAPTIEKLAPRIAASPKRRDQRKPPPLLPRPAARHEPFALMPIQKAYWVGRQPIFPLGGVGCQAYVELDVKPLDPERLDRAVNALIGRHEMLRVVFQEDGLQRIMAEVPAYTCPRLDLRKLSREQAEEQSLRLRERLCGRPFELDRWPHFAIHLTHLPDARDRIHFSVDSIIADGHRIQILFRDLVRIYAGRDLPPLEVSFRDYSQWYQTLPAEGDRGYWRARLQDLPPAPALPYTRPLAGVISQRYRAGMRVVDEVRWSSLKQRCAHHGVTPSALALAVFVEALGAWSQSPRFTINVPFDAPLPIHPQINDTIGNYAAVSLIPIDLSVDLSLQERARNLQLQIAEDQAHGRVSAVEVLRTFGQQADVPEMFPIVFTTMLGHSAGITAEDLAGFPPILGAPAWATQTPQVCLDHLLLEVDGSLWLHWDVVEDLFPAGMIDDLFDAYVDVLRRLASEPALWTGPAPSFLPQRTLDARAAINATQAPLPEHLLHTPILEQARQRPEAVAVIDGSRRITYRELVSRARRLARRLCEQGDVEADELVAVVMHKGWEQIVAVLAILEAGGAYYPIAADLPALRRHDLLKRGRVRRVLTQPRYSCEEWPDTLDVIGVSDNEPWDSYRDEPLAVRRHLRDLAYVLLTSGSTGQPKGVAIEHRSVANTIADINDRFAVGPGDRVLGVSALGFDLSAWDIFGTLSAGATLVLPQKSRDPEHWASRMRAEGVTIWNSTPAMLQLLVEHADGRPGIVPQTLRLAMLSGDWIPVTLPDGIRALVPGCHVQSLGGPTETSIWSIGYTIQEVPPVWTSIPYGRPLRNHRYHVLDSRLRERPEGIIGELYAGGAGLARGYYGDPERTAERFLTHPLTGERLYKTGDLGRWMLDGNIEFCGREDHQVKIGGYRIELGEIAWQLEQHPLVQQACIDTVGPRRSASQLVAFVVLCDAPPMPHAELTSKLRAWLAQRLPDYMVPTYVLTLEHLPLSANGKVDRAALPDPRASIQAQEQAVASTQPLPDSFMNRLKVLTADVLGVSTLDLDPKRSFFELGASSLKLVRLQRRLSKELGVEVDIAHLFRYPTLKALGTRLALSSHDTTDTGSHATAPKSTWLQRLSPPRPERPRLYALPPAGAGTSAFRPWASKLHDVEVWALALPGREIHAAQSPITRFGEVITHLEEEILQEPRRRFVLYGHSLGALIAFELARRLEHTHGMVPDMLIVGACRAPQLDNPLHFHASSSNEEILHFAARIDPSSSWTADADVVAGVIPALRADLLLFSDYRYREAQPLSCPLTAWGGEEDIWVERPHLMPWAHLSRGAFQHHTWPGGHLFLEHPPLVSRIQQIMLGQESSPRER</sequence>
<evidence type="ECO:0000256" key="4">
    <source>
        <dbReference type="ARBA" id="ARBA00022553"/>
    </source>
</evidence>
<dbReference type="NCBIfam" id="NF003417">
    <property type="entry name" value="PRK04813.1"/>
    <property type="match status" value="2"/>
</dbReference>
<dbReference type="CDD" id="cd19535">
    <property type="entry name" value="Cyc_NRPS"/>
    <property type="match status" value="1"/>
</dbReference>
<dbReference type="InterPro" id="IPR011034">
    <property type="entry name" value="Formyl_transferase-like_C_sf"/>
</dbReference>
<dbReference type="CDD" id="cd05930">
    <property type="entry name" value="A_NRPS"/>
    <property type="match status" value="1"/>
</dbReference>
<dbReference type="InterPro" id="IPR006162">
    <property type="entry name" value="Ppantetheine_attach_site"/>
</dbReference>
<dbReference type="CDD" id="cd12114">
    <property type="entry name" value="A_NRPS_TlmIV_like"/>
    <property type="match status" value="1"/>
</dbReference>
<dbReference type="Pfam" id="PF00550">
    <property type="entry name" value="PP-binding"/>
    <property type="match status" value="2"/>
</dbReference>
<organism evidence="8 9">
    <name type="scientific">Polyangium mundeleinium</name>
    <dbReference type="NCBI Taxonomy" id="2995306"/>
    <lineage>
        <taxon>Bacteria</taxon>
        <taxon>Pseudomonadati</taxon>
        <taxon>Myxococcota</taxon>
        <taxon>Polyangia</taxon>
        <taxon>Polyangiales</taxon>
        <taxon>Polyangiaceae</taxon>
        <taxon>Polyangium</taxon>
    </lineage>
</organism>
<dbReference type="Gene3D" id="3.40.50.980">
    <property type="match status" value="4"/>
</dbReference>
<dbReference type="PROSITE" id="PS00455">
    <property type="entry name" value="AMP_BINDING"/>
    <property type="match status" value="1"/>
</dbReference>
<dbReference type="Gene3D" id="3.40.50.12230">
    <property type="match status" value="1"/>
</dbReference>
<dbReference type="PROSITE" id="PS00012">
    <property type="entry name" value="PHOSPHOPANTETHEINE"/>
    <property type="match status" value="1"/>
</dbReference>
<protein>
    <submittedName>
        <fullName evidence="8">Amino acid adenylation domain-containing protein</fullName>
    </submittedName>
</protein>
<dbReference type="SUPFAM" id="SSF50486">
    <property type="entry name" value="FMT C-terminal domain-like"/>
    <property type="match status" value="1"/>
</dbReference>
<dbReference type="SUPFAM" id="SSF52777">
    <property type="entry name" value="CoA-dependent acyltransferases"/>
    <property type="match status" value="3"/>
</dbReference>
<evidence type="ECO:0000256" key="3">
    <source>
        <dbReference type="ARBA" id="ARBA00022450"/>
    </source>
</evidence>
<dbReference type="InterPro" id="IPR029058">
    <property type="entry name" value="AB_hydrolase_fold"/>
</dbReference>
<dbReference type="Gene3D" id="1.10.1200.10">
    <property type="entry name" value="ACP-like"/>
    <property type="match status" value="2"/>
</dbReference>
<dbReference type="InterPro" id="IPR057737">
    <property type="entry name" value="Condensation_MtbB-like"/>
</dbReference>
<reference evidence="8 9" key="1">
    <citation type="submission" date="2022-11" db="EMBL/GenBank/DDBJ databases">
        <title>Minimal conservation of predation-associated metabolite biosynthetic gene clusters underscores biosynthetic potential of Myxococcota including descriptions for ten novel species: Archangium lansinium sp. nov., Myxococcus landrumus sp. nov., Nannocystis bai.</title>
        <authorList>
            <person name="Ahearne A."/>
            <person name="Stevens C."/>
            <person name="Dowd S."/>
        </authorList>
    </citation>
    <scope>NUCLEOTIDE SEQUENCE [LARGE SCALE GENOMIC DNA]</scope>
    <source>
        <strain evidence="8 9">RJM3</strain>
    </source>
</reference>
<accession>A0ABT5ESY4</accession>
<keyword evidence="4" id="KW-0597">Phosphoprotein</keyword>
<proteinExistence type="predicted"/>
<dbReference type="Pfam" id="PF00975">
    <property type="entry name" value="Thioesterase"/>
    <property type="match status" value="1"/>
</dbReference>
<keyword evidence="3" id="KW-0596">Phosphopantetheine</keyword>
<dbReference type="EMBL" id="JAQNDO010000001">
    <property type="protein sequence ID" value="MDC0744932.1"/>
    <property type="molecule type" value="Genomic_DNA"/>
</dbReference>
<dbReference type="SMART" id="SM00823">
    <property type="entry name" value="PKS_PP"/>
    <property type="match status" value="2"/>
</dbReference>
<dbReference type="PANTHER" id="PTHR45527">
    <property type="entry name" value="NONRIBOSOMAL PEPTIDE SYNTHETASE"/>
    <property type="match status" value="1"/>
</dbReference>
<dbReference type="InterPro" id="IPR020845">
    <property type="entry name" value="AMP-binding_CS"/>
</dbReference>
<evidence type="ECO:0000256" key="2">
    <source>
        <dbReference type="ARBA" id="ARBA00004924"/>
    </source>
</evidence>
<dbReference type="InterPro" id="IPR025110">
    <property type="entry name" value="AMP-bd_C"/>
</dbReference>
<dbReference type="InterPro" id="IPR045851">
    <property type="entry name" value="AMP-bd_C_sf"/>
</dbReference>
<evidence type="ECO:0000256" key="1">
    <source>
        <dbReference type="ARBA" id="ARBA00001957"/>
    </source>
</evidence>
<dbReference type="Pfam" id="PF13193">
    <property type="entry name" value="AMP-binding_C"/>
    <property type="match status" value="2"/>
</dbReference>